<comment type="similarity">
    <text evidence="3">Belongs to the TGF-beta family.</text>
</comment>
<dbReference type="Pfam" id="PF00019">
    <property type="entry name" value="TGF_beta"/>
    <property type="match status" value="1"/>
</dbReference>
<organism evidence="6 7">
    <name type="scientific">Electrophorus voltai</name>
    <dbReference type="NCBI Taxonomy" id="2609070"/>
    <lineage>
        <taxon>Eukaryota</taxon>
        <taxon>Metazoa</taxon>
        <taxon>Chordata</taxon>
        <taxon>Craniata</taxon>
        <taxon>Vertebrata</taxon>
        <taxon>Euteleostomi</taxon>
        <taxon>Actinopterygii</taxon>
        <taxon>Neopterygii</taxon>
        <taxon>Teleostei</taxon>
        <taxon>Ostariophysi</taxon>
        <taxon>Gymnotiformes</taxon>
        <taxon>Gymnotoidei</taxon>
        <taxon>Gymnotidae</taxon>
        <taxon>Electrophorus</taxon>
    </lineage>
</organism>
<evidence type="ECO:0000256" key="2">
    <source>
        <dbReference type="ARBA" id="ARBA00022525"/>
    </source>
</evidence>
<sequence>PGPGQAQPPAVHLTTSLLAKLASFPAIMVPVALLAILLVACPLGKPLGKPLHRSPGDPGWDQASPNIVLSSSRCKRETLQSVRKVILDSLSLQAEPHVSVPGMTCLRDQWKAVFEGPGRAIPLQPNIPDLGWDQWIIYPESFTYTRCSPCDPRMDPSVFHCAEDSLTNHKPPAQMPCCESTYYELLPFLYLDATNALVITSVPMTRECGCRPVTLGP</sequence>
<evidence type="ECO:0000259" key="5">
    <source>
        <dbReference type="PROSITE" id="PS51362"/>
    </source>
</evidence>
<dbReference type="InterPro" id="IPR029034">
    <property type="entry name" value="Cystine-knot_cytokine"/>
</dbReference>
<dbReference type="Gene3D" id="2.10.90.10">
    <property type="entry name" value="Cystine-knot cytokines"/>
    <property type="match status" value="1"/>
</dbReference>
<comment type="caution">
    <text evidence="6">The sequence shown here is derived from an EMBL/GenBank/DDBJ whole genome shotgun (WGS) entry which is preliminary data.</text>
</comment>
<evidence type="ECO:0000256" key="3">
    <source>
        <dbReference type="RuleBase" id="RU000354"/>
    </source>
</evidence>
<dbReference type="CDD" id="cd19379">
    <property type="entry name" value="TGF_beta_GSDF"/>
    <property type="match status" value="1"/>
</dbReference>
<evidence type="ECO:0000256" key="1">
    <source>
        <dbReference type="ARBA" id="ARBA00004613"/>
    </source>
</evidence>
<gene>
    <name evidence="6" type="ORF">P4O66_016916</name>
</gene>
<keyword evidence="4" id="KW-1133">Transmembrane helix</keyword>
<proteinExistence type="inferred from homology"/>
<comment type="subcellular location">
    <subcellularLocation>
        <location evidence="1">Secreted</location>
    </subcellularLocation>
</comment>
<keyword evidence="2" id="KW-0964">Secreted</keyword>
<reference evidence="6" key="1">
    <citation type="submission" date="2023-03" db="EMBL/GenBank/DDBJ databases">
        <title>Electrophorus voltai genome.</title>
        <authorList>
            <person name="Bian C."/>
        </authorList>
    </citation>
    <scope>NUCLEOTIDE SEQUENCE</scope>
    <source>
        <strain evidence="6">CB-2022</strain>
        <tissue evidence="6">Muscle</tissue>
    </source>
</reference>
<dbReference type="AlphaFoldDB" id="A0AAD9DNR3"/>
<dbReference type="SMART" id="SM00204">
    <property type="entry name" value="TGFB"/>
    <property type="match status" value="1"/>
</dbReference>
<keyword evidence="3" id="KW-0339">Growth factor</keyword>
<protein>
    <recommendedName>
        <fullName evidence="5">TGF-beta family profile domain-containing protein</fullName>
    </recommendedName>
</protein>
<keyword evidence="4" id="KW-0472">Membrane</keyword>
<dbReference type="Proteomes" id="UP001239994">
    <property type="component" value="Unassembled WGS sequence"/>
</dbReference>
<dbReference type="EMBL" id="JAROKS010000023">
    <property type="protein sequence ID" value="KAK1788491.1"/>
    <property type="molecule type" value="Genomic_DNA"/>
</dbReference>
<dbReference type="GO" id="GO:0008083">
    <property type="term" value="F:growth factor activity"/>
    <property type="evidence" value="ECO:0007669"/>
    <property type="project" value="UniProtKB-KW"/>
</dbReference>
<keyword evidence="4" id="KW-0812">Transmembrane</keyword>
<feature type="domain" description="TGF-beta family profile" evidence="5">
    <location>
        <begin position="95"/>
        <end position="211"/>
    </location>
</feature>
<dbReference type="SUPFAM" id="SSF57501">
    <property type="entry name" value="Cystine-knot cytokines"/>
    <property type="match status" value="1"/>
</dbReference>
<dbReference type="PROSITE" id="PS51362">
    <property type="entry name" value="TGF_BETA_2"/>
    <property type="match status" value="1"/>
</dbReference>
<feature type="non-terminal residue" evidence="6">
    <location>
        <position position="1"/>
    </location>
</feature>
<dbReference type="InterPro" id="IPR001839">
    <property type="entry name" value="TGF-b_C"/>
</dbReference>
<dbReference type="GO" id="GO:0005576">
    <property type="term" value="C:extracellular region"/>
    <property type="evidence" value="ECO:0007669"/>
    <property type="project" value="UniProtKB-SubCell"/>
</dbReference>
<evidence type="ECO:0000256" key="4">
    <source>
        <dbReference type="SAM" id="Phobius"/>
    </source>
</evidence>
<name>A0AAD9DNR3_9TELE</name>
<feature type="transmembrane region" description="Helical" evidence="4">
    <location>
        <begin position="22"/>
        <end position="43"/>
    </location>
</feature>
<evidence type="ECO:0000313" key="7">
    <source>
        <dbReference type="Proteomes" id="UP001239994"/>
    </source>
</evidence>
<keyword evidence="7" id="KW-1185">Reference proteome</keyword>
<evidence type="ECO:0000313" key="6">
    <source>
        <dbReference type="EMBL" id="KAK1788491.1"/>
    </source>
</evidence>
<accession>A0AAD9DNR3</accession>